<dbReference type="Pfam" id="PF06067">
    <property type="entry name" value="DUF932"/>
    <property type="match status" value="1"/>
</dbReference>
<protein>
    <submittedName>
        <fullName evidence="1">Uncharacterized protein</fullName>
    </submittedName>
</protein>
<reference evidence="1" key="1">
    <citation type="submission" date="2016-10" db="EMBL/GenBank/DDBJ databases">
        <authorList>
            <person name="de Groot N.N."/>
        </authorList>
    </citation>
    <scope>NUCLEOTIDE SEQUENCE</scope>
</reference>
<name>A0A1W1CG47_9ZZZZ</name>
<proteinExistence type="predicted"/>
<evidence type="ECO:0000313" key="1">
    <source>
        <dbReference type="EMBL" id="SFV64663.1"/>
    </source>
</evidence>
<dbReference type="AlphaFoldDB" id="A0A1W1CG47"/>
<organism evidence="1">
    <name type="scientific">hydrothermal vent metagenome</name>
    <dbReference type="NCBI Taxonomy" id="652676"/>
    <lineage>
        <taxon>unclassified sequences</taxon>
        <taxon>metagenomes</taxon>
        <taxon>ecological metagenomes</taxon>
    </lineage>
</organism>
<gene>
    <name evidence="1" type="ORF">MNB_SV-13-1629</name>
</gene>
<dbReference type="InterPro" id="IPR026325">
    <property type="entry name" value="DUF932"/>
</dbReference>
<dbReference type="EMBL" id="FPHM01000086">
    <property type="protein sequence ID" value="SFV64663.1"/>
    <property type="molecule type" value="Genomic_DNA"/>
</dbReference>
<accession>A0A1W1CG47</accession>
<sequence>MSTLLNRLKTERAGDYELATTPVEKETVVSANGFMLEKPLHGVFAKSKDRAIHLHGDNYQLIPYETILSGLSDSLDSYGVDLTGASIDFDVSDTLNRMRLRVMFGDESEFGSHTMQYNTDDVLQFGIELVSSYDASIVFKLQTMFLRLICDNGMKSVEAFNSSYKRHTTNFKIEDAFNKLKGLNTSFKNLSDKFEVYQSVKLTQADVNKLFKKFSNGSEGKEHLLNSVFEKQKIITLWDVYNALTNYSSHNKRAISVGKRNAKVKEFDIRDSSMDNIRSDDKRTAEVQNFIESNTFLFFVHQGVSNQLQSN</sequence>